<name>A0A1G2NF66_9BACT</name>
<organism evidence="1 2">
    <name type="scientific">Candidatus Taylorbacteria bacterium RIFCSPLOWO2_01_FULL_48_100</name>
    <dbReference type="NCBI Taxonomy" id="1802322"/>
    <lineage>
        <taxon>Bacteria</taxon>
        <taxon>Candidatus Tayloriibacteriota</taxon>
    </lineage>
</organism>
<gene>
    <name evidence="1" type="ORF">A2938_02330</name>
</gene>
<sequence length="674" mass="77610">MERTIFTQIVNREKDIEAVADGYKTKINHELWLADGLQKDAIQNCWDVRSDKKHGKNWECGFLLMKIDNKEVLCISDKGTTGLNGTKFYTPNELTKILEKISNESQRGEDLACFLNSNWSSKSIEEGGNRGRGKTLFLVASQSKNVFFESLRSTDNSYVFGEFYLDTADKQVKFSLHYDDDGKAMLKSELGEKISPITEYGTKIFILNPDTAVTQAIKSGELISFISNSRWETIRKYEAKIFVDDGNEKKYANLPYWYENELKGVEEKEFSPEIIKDGTEYKIKRLVLRYAPNLNVPDSIRGIAIQRGGMTIERIPAEELVKEQGMTDIYGWLEMESKPLEEEMKIRCEGPEHFNFTWTLNPARYLRNHIQSKIREFAKDLKIIESEQAKKNKIQKTAEEEALKLLTPLFKKLGLFGKHKGKRKKKGLSRKKNEPLRLSVPDMEFPRDDKRVNYGEKINGTYVVPINEFGESILVLVRVFIVSADGKTEMLQEKEINLHTGEGPRIGPDEIAISKKYKAGGYSLRARMIALENKDKILPDGVKIEKGTILYERVNQKFYVEINPPESGPFEFQPKGKDDKSYLFEWEQEGDGYIIYYNELHPRIKPLLNDGEGLRDYFAEQGSLLALQIKLEELIADDDKEDKDFTKLVKGKDASAVYKLFLNRHSEFLWSLKE</sequence>
<evidence type="ECO:0000313" key="2">
    <source>
        <dbReference type="Proteomes" id="UP000177797"/>
    </source>
</evidence>
<reference evidence="1 2" key="1">
    <citation type="journal article" date="2016" name="Nat. Commun.">
        <title>Thousands of microbial genomes shed light on interconnected biogeochemical processes in an aquifer system.</title>
        <authorList>
            <person name="Anantharaman K."/>
            <person name="Brown C.T."/>
            <person name="Hug L.A."/>
            <person name="Sharon I."/>
            <person name="Castelle C.J."/>
            <person name="Probst A.J."/>
            <person name="Thomas B.C."/>
            <person name="Singh A."/>
            <person name="Wilkins M.J."/>
            <person name="Karaoz U."/>
            <person name="Brodie E.L."/>
            <person name="Williams K.H."/>
            <person name="Hubbard S.S."/>
            <person name="Banfield J.F."/>
        </authorList>
    </citation>
    <scope>NUCLEOTIDE SEQUENCE [LARGE SCALE GENOMIC DNA]</scope>
</reference>
<evidence type="ECO:0000313" key="1">
    <source>
        <dbReference type="EMBL" id="OHA34728.1"/>
    </source>
</evidence>
<comment type="caution">
    <text evidence="1">The sequence shown here is derived from an EMBL/GenBank/DDBJ whole genome shotgun (WGS) entry which is preliminary data.</text>
</comment>
<accession>A0A1G2NF66</accession>
<protein>
    <submittedName>
        <fullName evidence="1">Uncharacterized protein</fullName>
    </submittedName>
</protein>
<dbReference type="Proteomes" id="UP000177797">
    <property type="component" value="Unassembled WGS sequence"/>
</dbReference>
<dbReference type="AlphaFoldDB" id="A0A1G2NF66"/>
<dbReference type="EMBL" id="MHSA01000009">
    <property type="protein sequence ID" value="OHA34728.1"/>
    <property type="molecule type" value="Genomic_DNA"/>
</dbReference>
<proteinExistence type="predicted"/>